<dbReference type="Proteomes" id="UP000239430">
    <property type="component" value="Unassembled WGS sequence"/>
</dbReference>
<accession>A0A9X7P6J6</accession>
<keyword evidence="2" id="KW-1185">Reference proteome</keyword>
<dbReference type="AlphaFoldDB" id="A0A9X7P6J6"/>
<reference evidence="1 2" key="1">
    <citation type="submission" date="2018-03" db="EMBL/GenBank/DDBJ databases">
        <title>Genome sequence of Moorella stamsii DSM 26217.</title>
        <authorList>
            <person name="Poehlein A."/>
            <person name="Daniel R."/>
        </authorList>
    </citation>
    <scope>NUCLEOTIDE SEQUENCE [LARGE SCALE GENOMIC DNA]</scope>
    <source>
        <strain evidence="2">DSM 26217</strain>
    </source>
</reference>
<gene>
    <name evidence="1" type="ORF">MOST_12970</name>
</gene>
<organism evidence="1 2">
    <name type="scientific">Neomoorella stamsii</name>
    <dbReference type="NCBI Taxonomy" id="1266720"/>
    <lineage>
        <taxon>Bacteria</taxon>
        <taxon>Bacillati</taxon>
        <taxon>Bacillota</taxon>
        <taxon>Clostridia</taxon>
        <taxon>Neomoorellales</taxon>
        <taxon>Neomoorellaceae</taxon>
        <taxon>Neomoorella</taxon>
    </lineage>
</organism>
<sequence>MKFSNATHRSTTDPEARLFRKGPGKEAKLSYLAHDLLDVRSGIIVDAMATLANGALARAAALEMLKKAHSFLPPLPLERKRLFLGKEWLNCG</sequence>
<evidence type="ECO:0000313" key="2">
    <source>
        <dbReference type="Proteomes" id="UP000239430"/>
    </source>
</evidence>
<evidence type="ECO:0000313" key="1">
    <source>
        <dbReference type="EMBL" id="PRR73449.1"/>
    </source>
</evidence>
<name>A0A9X7P6J6_9FIRM</name>
<protein>
    <submittedName>
        <fullName evidence="1">Uncharacterized protein</fullName>
    </submittedName>
</protein>
<comment type="caution">
    <text evidence="1">The sequence shown here is derived from an EMBL/GenBank/DDBJ whole genome shotgun (WGS) entry which is preliminary data.</text>
</comment>
<proteinExistence type="predicted"/>
<dbReference type="RefSeq" id="WP_054938083.1">
    <property type="nucleotide sequence ID" value="NZ_PVXL01000040.1"/>
</dbReference>
<dbReference type="EMBL" id="PVXL01000040">
    <property type="protein sequence ID" value="PRR73449.1"/>
    <property type="molecule type" value="Genomic_DNA"/>
</dbReference>